<comment type="caution">
    <text evidence="2">The sequence shown here is derived from an EMBL/GenBank/DDBJ whole genome shotgun (WGS) entry which is preliminary data.</text>
</comment>
<name>A0A251YN38_9MICO</name>
<gene>
    <name evidence="2" type="ORF">BFL37_06600</name>
</gene>
<dbReference type="EMBL" id="MDJZ01000011">
    <property type="protein sequence ID" value="OUE25652.1"/>
    <property type="molecule type" value="Genomic_DNA"/>
</dbReference>
<organism evidence="2 3">
    <name type="scientific">Clavibacter michiganensis</name>
    <dbReference type="NCBI Taxonomy" id="28447"/>
    <lineage>
        <taxon>Bacteria</taxon>
        <taxon>Bacillati</taxon>
        <taxon>Actinomycetota</taxon>
        <taxon>Actinomycetes</taxon>
        <taxon>Micrococcales</taxon>
        <taxon>Microbacteriaceae</taxon>
        <taxon>Clavibacter</taxon>
    </lineage>
</organism>
<dbReference type="AlphaFoldDB" id="A0A251YN38"/>
<dbReference type="Proteomes" id="UP000195101">
    <property type="component" value="Unassembled WGS sequence"/>
</dbReference>
<protein>
    <submittedName>
        <fullName evidence="2">Uncharacterized protein</fullName>
    </submittedName>
</protein>
<evidence type="ECO:0000313" key="2">
    <source>
        <dbReference type="EMBL" id="OUE25652.1"/>
    </source>
</evidence>
<feature type="region of interest" description="Disordered" evidence="1">
    <location>
        <begin position="90"/>
        <end position="126"/>
    </location>
</feature>
<evidence type="ECO:0000256" key="1">
    <source>
        <dbReference type="SAM" id="MobiDB-lite"/>
    </source>
</evidence>
<keyword evidence="3" id="KW-1185">Reference proteome</keyword>
<evidence type="ECO:0000313" key="3">
    <source>
        <dbReference type="Proteomes" id="UP000195101"/>
    </source>
</evidence>
<sequence length="146" mass="14842">MAVLGVSLAGCSTGPAADPVRADADAPPGSAEIATYLDDGGAMEALLTGTLVERDGCLYLETPGYAPDGGSAYWLPILPERTTRWDGTTLTLGDESHRVGDEVSLGGGASSEPTSPYDLSGQEGIPDACSTEYAWLAGPPREPAAG</sequence>
<dbReference type="OrthoDB" id="5120200at2"/>
<reference evidence="2 3" key="1">
    <citation type="submission" date="2016-08" db="EMBL/GenBank/DDBJ databases">
        <title>Genome sequence of Clavibacter michiganensis spp strain CFBP8019.</title>
        <authorList>
            <person name="Thapa S.P."/>
            <person name="Coaker G."/>
            <person name="Jacques M.-A."/>
        </authorList>
    </citation>
    <scope>NUCLEOTIDE SEQUENCE [LARGE SCALE GENOMIC DNA]</scope>
    <source>
        <strain evidence="2">CFBP8019</strain>
    </source>
</reference>
<dbReference type="RefSeq" id="WP_086514345.1">
    <property type="nucleotide sequence ID" value="NZ_MDJZ01000011.1"/>
</dbReference>
<proteinExistence type="predicted"/>
<accession>A0A251YN38</accession>